<evidence type="ECO:0000256" key="1">
    <source>
        <dbReference type="SAM" id="Phobius"/>
    </source>
</evidence>
<evidence type="ECO:0000313" key="2">
    <source>
        <dbReference type="Proteomes" id="UP000887565"/>
    </source>
</evidence>
<keyword evidence="1" id="KW-0812">Transmembrane</keyword>
<sequence length="100" mass="11754">MPTSTTRRSCPTWPRATVTVKDEFSQLISAKRRDQVKQRNGKTIKHNNPKNRVFILYMCWGQMGLVQCSLQAILAYTMQRPSVFDFHQICEQSNQRMNFQ</sequence>
<name>A0A915KZ11_ROMCU</name>
<evidence type="ECO:0000313" key="3">
    <source>
        <dbReference type="WBParaSite" id="nRc.2.0.1.t42737-RA"/>
    </source>
</evidence>
<dbReference type="Proteomes" id="UP000887565">
    <property type="component" value="Unplaced"/>
</dbReference>
<reference evidence="3" key="1">
    <citation type="submission" date="2022-11" db="UniProtKB">
        <authorList>
            <consortium name="WormBaseParasite"/>
        </authorList>
    </citation>
    <scope>IDENTIFICATION</scope>
</reference>
<feature type="transmembrane region" description="Helical" evidence="1">
    <location>
        <begin position="54"/>
        <end position="76"/>
    </location>
</feature>
<organism evidence="2 3">
    <name type="scientific">Romanomermis culicivorax</name>
    <name type="common">Nematode worm</name>
    <dbReference type="NCBI Taxonomy" id="13658"/>
    <lineage>
        <taxon>Eukaryota</taxon>
        <taxon>Metazoa</taxon>
        <taxon>Ecdysozoa</taxon>
        <taxon>Nematoda</taxon>
        <taxon>Enoplea</taxon>
        <taxon>Dorylaimia</taxon>
        <taxon>Mermithida</taxon>
        <taxon>Mermithoidea</taxon>
        <taxon>Mermithidae</taxon>
        <taxon>Romanomermis</taxon>
    </lineage>
</organism>
<keyword evidence="2" id="KW-1185">Reference proteome</keyword>
<proteinExistence type="predicted"/>
<protein>
    <submittedName>
        <fullName evidence="3">Uncharacterized protein</fullName>
    </submittedName>
</protein>
<dbReference type="AlphaFoldDB" id="A0A915KZ11"/>
<accession>A0A915KZ11</accession>
<dbReference type="WBParaSite" id="nRc.2.0.1.t42737-RA">
    <property type="protein sequence ID" value="nRc.2.0.1.t42737-RA"/>
    <property type="gene ID" value="nRc.2.0.1.g42737"/>
</dbReference>
<keyword evidence="1" id="KW-0472">Membrane</keyword>
<keyword evidence="1" id="KW-1133">Transmembrane helix</keyword>